<reference evidence="6 7" key="1">
    <citation type="journal article" date="2012" name="J. Bacteriol.">
        <title>Genome Sequence of n-Alkane-Degrading Hydrocarboniphaga effusa Strain AP103T (ATCC BAA-332T).</title>
        <authorList>
            <person name="Chang H.K."/>
            <person name="Zylstra G.J."/>
            <person name="Chae J.C."/>
        </authorList>
    </citation>
    <scope>NUCLEOTIDE SEQUENCE [LARGE SCALE GENOMIC DNA]</scope>
    <source>
        <strain evidence="6 7">AP103</strain>
    </source>
</reference>
<evidence type="ECO:0000313" key="7">
    <source>
        <dbReference type="Proteomes" id="UP000003704"/>
    </source>
</evidence>
<gene>
    <name evidence="6" type="ORF">WQQ_07290</name>
</gene>
<feature type="domain" description="HTH lysR-type" evidence="5">
    <location>
        <begin position="8"/>
        <end position="65"/>
    </location>
</feature>
<dbReference type="InterPro" id="IPR036390">
    <property type="entry name" value="WH_DNA-bd_sf"/>
</dbReference>
<evidence type="ECO:0000313" key="6">
    <source>
        <dbReference type="EMBL" id="EIT70592.1"/>
    </source>
</evidence>
<proteinExistence type="inferred from homology"/>
<comment type="caution">
    <text evidence="6">The sequence shown here is derived from an EMBL/GenBank/DDBJ whole genome shotgun (WGS) entry which is preliminary data.</text>
</comment>
<dbReference type="GO" id="GO:0003700">
    <property type="term" value="F:DNA-binding transcription factor activity"/>
    <property type="evidence" value="ECO:0007669"/>
    <property type="project" value="InterPro"/>
</dbReference>
<dbReference type="SUPFAM" id="SSF46785">
    <property type="entry name" value="Winged helix' DNA-binding domain"/>
    <property type="match status" value="1"/>
</dbReference>
<dbReference type="PANTHER" id="PTHR30419:SF30">
    <property type="entry name" value="LYSR FAMILY TRANSCRIPTIONAL REGULATOR"/>
    <property type="match status" value="1"/>
</dbReference>
<evidence type="ECO:0000259" key="5">
    <source>
        <dbReference type="PROSITE" id="PS50931"/>
    </source>
</evidence>
<dbReference type="RefSeq" id="WP_007183685.1">
    <property type="nucleotide sequence ID" value="NZ_AKGD01000001.1"/>
</dbReference>
<dbReference type="Pfam" id="PF00126">
    <property type="entry name" value="HTH_1"/>
    <property type="match status" value="1"/>
</dbReference>
<dbReference type="FunFam" id="1.10.10.10:FF:000001">
    <property type="entry name" value="LysR family transcriptional regulator"/>
    <property type="match status" value="1"/>
</dbReference>
<evidence type="ECO:0000256" key="3">
    <source>
        <dbReference type="ARBA" id="ARBA00023125"/>
    </source>
</evidence>
<dbReference type="GO" id="GO:0005829">
    <property type="term" value="C:cytosol"/>
    <property type="evidence" value="ECO:0007669"/>
    <property type="project" value="TreeGrafter"/>
</dbReference>
<dbReference type="STRING" id="1172194.WQQ_07290"/>
<protein>
    <recommendedName>
        <fullName evidence="5">HTH lysR-type domain-containing protein</fullName>
    </recommendedName>
</protein>
<keyword evidence="4" id="KW-0804">Transcription</keyword>
<keyword evidence="7" id="KW-1185">Reference proteome</keyword>
<dbReference type="PANTHER" id="PTHR30419">
    <property type="entry name" value="HTH-TYPE TRANSCRIPTIONAL REGULATOR YBHD"/>
    <property type="match status" value="1"/>
</dbReference>
<dbReference type="InterPro" id="IPR036388">
    <property type="entry name" value="WH-like_DNA-bd_sf"/>
</dbReference>
<dbReference type="EMBL" id="AKGD01000001">
    <property type="protein sequence ID" value="EIT70592.1"/>
    <property type="molecule type" value="Genomic_DNA"/>
</dbReference>
<keyword evidence="3" id="KW-0238">DNA-binding</keyword>
<dbReference type="Gene3D" id="1.10.10.10">
    <property type="entry name" value="Winged helix-like DNA-binding domain superfamily/Winged helix DNA-binding domain"/>
    <property type="match status" value="1"/>
</dbReference>
<name>I7ZFW6_9GAMM</name>
<dbReference type="PATRIC" id="fig|1172194.4.peg.695"/>
<dbReference type="OrthoDB" id="7010314at2"/>
<evidence type="ECO:0000256" key="2">
    <source>
        <dbReference type="ARBA" id="ARBA00023015"/>
    </source>
</evidence>
<dbReference type="GO" id="GO:0003677">
    <property type="term" value="F:DNA binding"/>
    <property type="evidence" value="ECO:0007669"/>
    <property type="project" value="UniProtKB-KW"/>
</dbReference>
<dbReference type="InterPro" id="IPR050950">
    <property type="entry name" value="HTH-type_LysR_regulators"/>
</dbReference>
<evidence type="ECO:0000256" key="1">
    <source>
        <dbReference type="ARBA" id="ARBA00009437"/>
    </source>
</evidence>
<organism evidence="6 7">
    <name type="scientific">Hydrocarboniphaga effusa AP103</name>
    <dbReference type="NCBI Taxonomy" id="1172194"/>
    <lineage>
        <taxon>Bacteria</taxon>
        <taxon>Pseudomonadati</taxon>
        <taxon>Pseudomonadota</taxon>
        <taxon>Gammaproteobacteria</taxon>
        <taxon>Nevskiales</taxon>
        <taxon>Nevskiaceae</taxon>
        <taxon>Hydrocarboniphaga</taxon>
    </lineage>
</organism>
<sequence>MNQLLSITKLSALRDFLEVVERGSLRAAARQLGTAQPTISRNIRELERKLDLELFERSATGTQLTELGKVFYGRVKGVQAELQRAHDELEQLRGNGQGSVRVALSSVAQITLLPGAMAAFRKRYPKVKLEIIDGMFARIESELRNGVIDCYVGPVPQQISSDFRVEKLFDSSHVIVGRKNHPLARARSLSDLAEAEWASIVISGSVGSDLAALFAHHGLPVPQPAVKVHSALSMMLVVFQSDLLMLVPLSWVQSPLWTDTLVPIPIDEIAPAPAICMVRRSALPLTPAAEHFCDMMRRGASHLDLPTGKPAPRRSTKKS</sequence>
<dbReference type="Proteomes" id="UP000003704">
    <property type="component" value="Unassembled WGS sequence"/>
</dbReference>
<dbReference type="InterPro" id="IPR005119">
    <property type="entry name" value="LysR_subst-bd"/>
</dbReference>
<evidence type="ECO:0000256" key="4">
    <source>
        <dbReference type="ARBA" id="ARBA00023163"/>
    </source>
</evidence>
<dbReference type="InterPro" id="IPR000847">
    <property type="entry name" value="LysR_HTH_N"/>
</dbReference>
<dbReference type="SUPFAM" id="SSF53850">
    <property type="entry name" value="Periplasmic binding protein-like II"/>
    <property type="match status" value="1"/>
</dbReference>
<keyword evidence="2" id="KW-0805">Transcription regulation</keyword>
<dbReference type="Pfam" id="PF03466">
    <property type="entry name" value="LysR_substrate"/>
    <property type="match status" value="1"/>
</dbReference>
<dbReference type="PROSITE" id="PS50931">
    <property type="entry name" value="HTH_LYSR"/>
    <property type="match status" value="1"/>
</dbReference>
<dbReference type="Gene3D" id="3.40.190.290">
    <property type="match status" value="1"/>
</dbReference>
<dbReference type="PRINTS" id="PR00039">
    <property type="entry name" value="HTHLYSR"/>
</dbReference>
<accession>I7ZFW6</accession>
<dbReference type="AlphaFoldDB" id="I7ZFW6"/>
<comment type="similarity">
    <text evidence="1">Belongs to the LysR transcriptional regulatory family.</text>
</comment>